<evidence type="ECO:0000256" key="1">
    <source>
        <dbReference type="ARBA" id="ARBA00023015"/>
    </source>
</evidence>
<keyword evidence="3" id="KW-0804">Transcription</keyword>
<feature type="domain" description="HTH araC/xylS-type" evidence="4">
    <location>
        <begin position="214"/>
        <end position="314"/>
    </location>
</feature>
<dbReference type="STRING" id="28042.GU90_07090"/>
<keyword evidence="1" id="KW-0805">Transcription regulation</keyword>
<evidence type="ECO:0000313" key="5">
    <source>
        <dbReference type="EMBL" id="KEI44972.1"/>
    </source>
</evidence>
<dbReference type="Proteomes" id="UP000031419">
    <property type="component" value="Unassembled WGS sequence"/>
</dbReference>
<dbReference type="InterPro" id="IPR035418">
    <property type="entry name" value="AraC-bd_2"/>
</dbReference>
<dbReference type="EMBL" id="JNVU01000017">
    <property type="protein sequence ID" value="KEI44972.1"/>
    <property type="molecule type" value="Genomic_DNA"/>
</dbReference>
<dbReference type="InterPro" id="IPR009057">
    <property type="entry name" value="Homeodomain-like_sf"/>
</dbReference>
<dbReference type="Pfam" id="PF14525">
    <property type="entry name" value="AraC_binding_2"/>
    <property type="match status" value="1"/>
</dbReference>
<dbReference type="PROSITE" id="PS01124">
    <property type="entry name" value="HTH_ARAC_FAMILY_2"/>
    <property type="match status" value="1"/>
</dbReference>
<evidence type="ECO:0000256" key="2">
    <source>
        <dbReference type="ARBA" id="ARBA00023125"/>
    </source>
</evidence>
<name>A0A073B0Z9_9PSEU</name>
<dbReference type="GO" id="GO:0043565">
    <property type="term" value="F:sequence-specific DNA binding"/>
    <property type="evidence" value="ECO:0007669"/>
    <property type="project" value="InterPro"/>
</dbReference>
<reference evidence="5 6" key="1">
    <citation type="submission" date="2014-06" db="EMBL/GenBank/DDBJ databases">
        <title>Saccharopolyspora rectivirgula DSM-43113 Genome sequencing.</title>
        <authorList>
            <person name="Barrera C."/>
            <person name="Millon L."/>
            <person name="Rognon B."/>
            <person name="Zaugg C."/>
            <person name="Monod M."/>
        </authorList>
    </citation>
    <scope>NUCLEOTIDE SEQUENCE [LARGE SCALE GENOMIC DNA]</scope>
    <source>
        <strain evidence="5 6">DSM 43113</strain>
    </source>
</reference>
<gene>
    <name evidence="5" type="ORF">GU90_07090</name>
</gene>
<dbReference type="RefSeq" id="WP_029722696.1">
    <property type="nucleotide sequence ID" value="NZ_JNVU01000017.1"/>
</dbReference>
<accession>A0A073B0Z9</accession>
<dbReference type="PROSITE" id="PS00041">
    <property type="entry name" value="HTH_ARAC_FAMILY_1"/>
    <property type="match status" value="1"/>
</dbReference>
<dbReference type="eggNOG" id="COG2207">
    <property type="taxonomic scope" value="Bacteria"/>
</dbReference>
<dbReference type="SMART" id="SM00342">
    <property type="entry name" value="HTH_ARAC"/>
    <property type="match status" value="1"/>
</dbReference>
<proteinExistence type="predicted"/>
<sequence length="314" mass="34373">MPTGTISKVRTADWEEAGQVVSGVYFPHELRTLPASKGLDLHLCTADLGPVTLGRMSWGTGVSIDCDYPEALEINIPLSGHLVSRHGSETVASGPGEGTVFPADTATPITCWTADCAVVGVKFARWAVERELDRVIGVSLTQPVNLPVQLKPDHAAVRSWLHMVRVLSAELPNMAGMLTNELVKAQVASAVLTGFLLAITPDERATAARPRIVKRVVDRLHEDPARAWTVADMAEIAGVSVRRLQEGFQEYLGTSPMAYLRDVRLTRIHEELSRHQRNSTIAEIAARWGFPHTGRFAAAYRRRYGVLPSKTREG</sequence>
<dbReference type="Pfam" id="PF12833">
    <property type="entry name" value="HTH_18"/>
    <property type="match status" value="1"/>
</dbReference>
<dbReference type="OrthoDB" id="5464689at2"/>
<dbReference type="InterPro" id="IPR020449">
    <property type="entry name" value="Tscrpt_reg_AraC-type_HTH"/>
</dbReference>
<dbReference type="InterPro" id="IPR018062">
    <property type="entry name" value="HTH_AraC-typ_CS"/>
</dbReference>
<dbReference type="AlphaFoldDB" id="A0A073B0Z9"/>
<protein>
    <submittedName>
        <fullName evidence="5">AraC family transcriptional regulator</fullName>
    </submittedName>
</protein>
<keyword evidence="6" id="KW-1185">Reference proteome</keyword>
<dbReference type="PANTHER" id="PTHR46796:SF12">
    <property type="entry name" value="HTH-TYPE DNA-BINDING TRANSCRIPTIONAL ACTIVATOR EUTR"/>
    <property type="match status" value="1"/>
</dbReference>
<dbReference type="PANTHER" id="PTHR46796">
    <property type="entry name" value="HTH-TYPE TRANSCRIPTIONAL ACTIVATOR RHAS-RELATED"/>
    <property type="match status" value="1"/>
</dbReference>
<dbReference type="GO" id="GO:0003700">
    <property type="term" value="F:DNA-binding transcription factor activity"/>
    <property type="evidence" value="ECO:0007669"/>
    <property type="project" value="InterPro"/>
</dbReference>
<dbReference type="Gene3D" id="1.10.10.60">
    <property type="entry name" value="Homeodomain-like"/>
    <property type="match status" value="1"/>
</dbReference>
<dbReference type="InterPro" id="IPR018060">
    <property type="entry name" value="HTH_AraC"/>
</dbReference>
<dbReference type="SUPFAM" id="SSF46689">
    <property type="entry name" value="Homeodomain-like"/>
    <property type="match status" value="2"/>
</dbReference>
<comment type="caution">
    <text evidence="5">The sequence shown here is derived from an EMBL/GenBank/DDBJ whole genome shotgun (WGS) entry which is preliminary data.</text>
</comment>
<dbReference type="InterPro" id="IPR050204">
    <property type="entry name" value="AraC_XylS_family_regulators"/>
</dbReference>
<evidence type="ECO:0000256" key="3">
    <source>
        <dbReference type="ARBA" id="ARBA00023163"/>
    </source>
</evidence>
<organism evidence="5 6">
    <name type="scientific">Saccharopolyspora rectivirgula</name>
    <dbReference type="NCBI Taxonomy" id="28042"/>
    <lineage>
        <taxon>Bacteria</taxon>
        <taxon>Bacillati</taxon>
        <taxon>Actinomycetota</taxon>
        <taxon>Actinomycetes</taxon>
        <taxon>Pseudonocardiales</taxon>
        <taxon>Pseudonocardiaceae</taxon>
        <taxon>Saccharopolyspora</taxon>
    </lineage>
</organism>
<evidence type="ECO:0000259" key="4">
    <source>
        <dbReference type="PROSITE" id="PS01124"/>
    </source>
</evidence>
<evidence type="ECO:0000313" key="6">
    <source>
        <dbReference type="Proteomes" id="UP000031419"/>
    </source>
</evidence>
<keyword evidence="2" id="KW-0238">DNA-binding</keyword>
<dbReference type="PRINTS" id="PR00032">
    <property type="entry name" value="HTHARAC"/>
</dbReference>